<comment type="caution">
    <text evidence="4">The sequence shown here is derived from an EMBL/GenBank/DDBJ whole genome shotgun (WGS) entry which is preliminary data.</text>
</comment>
<dbReference type="GO" id="GO:0005829">
    <property type="term" value="C:cytosol"/>
    <property type="evidence" value="ECO:0007669"/>
    <property type="project" value="GOC"/>
</dbReference>
<feature type="compositionally biased region" description="Basic residues" evidence="2">
    <location>
        <begin position="289"/>
        <end position="300"/>
    </location>
</feature>
<feature type="region of interest" description="Disordered" evidence="2">
    <location>
        <begin position="285"/>
        <end position="319"/>
    </location>
</feature>
<evidence type="ECO:0000259" key="3">
    <source>
        <dbReference type="Pfam" id="PF25808"/>
    </source>
</evidence>
<accession>A0A9P4TVV5</accession>
<feature type="region of interest" description="Disordered" evidence="2">
    <location>
        <begin position="1"/>
        <end position="30"/>
    </location>
</feature>
<reference evidence="4" key="1">
    <citation type="journal article" date="2020" name="Stud. Mycol.">
        <title>101 Dothideomycetes genomes: a test case for predicting lifestyles and emergence of pathogens.</title>
        <authorList>
            <person name="Haridas S."/>
            <person name="Albert R."/>
            <person name="Binder M."/>
            <person name="Bloem J."/>
            <person name="Labutti K."/>
            <person name="Salamov A."/>
            <person name="Andreopoulos B."/>
            <person name="Baker S."/>
            <person name="Barry K."/>
            <person name="Bills G."/>
            <person name="Bluhm B."/>
            <person name="Cannon C."/>
            <person name="Castanera R."/>
            <person name="Culley D."/>
            <person name="Daum C."/>
            <person name="Ezra D."/>
            <person name="Gonzalez J."/>
            <person name="Henrissat B."/>
            <person name="Kuo A."/>
            <person name="Liang C."/>
            <person name="Lipzen A."/>
            <person name="Lutzoni F."/>
            <person name="Magnuson J."/>
            <person name="Mondo S."/>
            <person name="Nolan M."/>
            <person name="Ohm R."/>
            <person name="Pangilinan J."/>
            <person name="Park H.-J."/>
            <person name="Ramirez L."/>
            <person name="Alfaro M."/>
            <person name="Sun H."/>
            <person name="Tritt A."/>
            <person name="Yoshinaga Y."/>
            <person name="Zwiers L.-H."/>
            <person name="Turgeon B."/>
            <person name="Goodwin S."/>
            <person name="Spatafora J."/>
            <person name="Crous P."/>
            <person name="Grigoriev I."/>
        </authorList>
    </citation>
    <scope>NUCLEOTIDE SEQUENCE</scope>
    <source>
        <strain evidence="4">CBS 130266</strain>
    </source>
</reference>
<dbReference type="InterPro" id="IPR040108">
    <property type="entry name" value="Laa1/Sip1/HEATR5"/>
</dbReference>
<organism evidence="4 5">
    <name type="scientific">Tothia fuscella</name>
    <dbReference type="NCBI Taxonomy" id="1048955"/>
    <lineage>
        <taxon>Eukaryota</taxon>
        <taxon>Fungi</taxon>
        <taxon>Dikarya</taxon>
        <taxon>Ascomycota</taxon>
        <taxon>Pezizomycotina</taxon>
        <taxon>Dothideomycetes</taxon>
        <taxon>Pleosporomycetidae</taxon>
        <taxon>Venturiales</taxon>
        <taxon>Cylindrosympodiaceae</taxon>
        <taxon>Tothia</taxon>
    </lineage>
</organism>
<gene>
    <name evidence="4" type="ORF">EJ08DRAFT_637710</name>
</gene>
<dbReference type="InterPro" id="IPR046837">
    <property type="entry name" value="Laa1/Sip1/HEATR5-like_HEAT"/>
</dbReference>
<dbReference type="InterPro" id="IPR057981">
    <property type="entry name" value="TPR_LAA1-like_C"/>
</dbReference>
<evidence type="ECO:0000256" key="2">
    <source>
        <dbReference type="SAM" id="MobiDB-lite"/>
    </source>
</evidence>
<evidence type="ECO:0000313" key="5">
    <source>
        <dbReference type="Proteomes" id="UP000800235"/>
    </source>
</evidence>
<feature type="domain" description="LAA1-like C-terminal TPR repeats" evidence="3">
    <location>
        <begin position="1864"/>
        <end position="2024"/>
    </location>
</feature>
<sequence>MTKSNPPPSTNGVSTTTPHEVAPSQSPNPELDLKKLHALPSDQQQLYLITFTSELSQFVTGLDSDGASAHQIYVKKELFKIINLTSPAPTRVIRNNLGRCLAGIFEKGDRKLLFESINELVGIVNGGKEKDAMVKFAAVHCLGEVYEKAGDSAINISGLAVTSLLKVLKQVQGVAGLRASVFQTLGKIFVGVGRSADEGLARDVFKQARSAAGGDKSLLVQVKACQCLERLITVTSFFDNSNDFEKLQSAIWKAVDSSSLKVRRAAASCLSVALVKSYSETATTETVPKLRKPKKPKKQASKVDGDGEEIERAESPAPSKPATLLSFSLLDLLRQLSDHYCKPGTSNRARAGITQCYIKVMRGLGEGVIETNYPAIARHLFTYLLGYPSITHNRYRLLITRKYVRIILEDVVGREILGESAQLSAAKFLVNDILKDYPQAIKERPEPGKYTLTVALSALSSLMQSLGSAVSSLAETIREALLQVLQHPSYTVQVHTSYCLRAFVTACPQQLLATVTICMNSVNRELSLLAGPRQSPRRCVGYAHGLSAVLSTSTYQPLYGSVDVYSRVLTQATTLLKSSGSQDLKISSTQIQVAYILLGGLMSLGPNFIKIHLSQLLFLWKNALPKPLNKDNMTQRNLLELSFLSHVRECALGSILTFLEYNSRLLTLDVTKRLAAMLHNTAMFLNSLPSKKSTDDLTQRLSPSLQLLDFDLMVRRRVLQCYTRLLIDGPQGSGEALLQSNLLPLAISCFADPENYAPSLSASIASSAGTFESIWDVGDNYGFGVTGLVHGFDLAPLPGEVDRGDRQHWITRRGLEARIDQTLLQPTCGAREHDSIVLYKNTQVDAQSLCDPLATQVVNAAIHLFATSLPLQAPRVQESILEQLSSFLSDNNLQRDPARKAAMSVNVVTALFLALKVAVRETSLPPGDLKTEGVAKSMRELLRGFLLSADQFVRNISAQALGRLCQSSGNAFTVKEIDDLIDQIISNRDPIARSGCAIALGNIYAQLGGMTASFHLKKILGVLNSLSSDPHPAVHFWALESICLVADSADLNFGPHVTSTLGLAAQLYMADTHNEEVAALAASNFEVDLPTPAVVARCIDSIINVLGPDLQDATKARDLVMALIHQFQTENEELVLIESLKCLEHLSLYAPGHMDFAQYVKQLQADLDSELPQIHAMAIDGLHNLMRRNADEVIRTANPGLEEKLWLVLDKSPDEEVVKSIMRNWLQQTGLSDTASWVQRCNSVLTKITMKADTKPIVTAVKSTGAPEIQDDEVAGFAAASVAEAGDVTAGSSTQELLKWQIRTFAMDLLGQLFAMVVRDSAANEGSAAEAALQSRVADVVRISFSASTSGVVGLRLRGLRIIDQLFGKTPDPDFAEASLLEQYQAQIGSALTPAFAADSSPELAAQAVNVCATFIATGIVTDIDRMGRILKLLVSALENFSTESESASIGDLKGLSSNALVMVKMAVFSAWAELQIASAEQKYLVDVLKPHIAKLTPLWLSSLREFARLRFEPDISTTSSGPATLSGNLDSIYAALNRETLLQFYQSSWLHLVDAIASLIDEDSEFVFDALDGKTDTNAEEPNGTIAKSSDINYRDEPVAFFFVLFGLAFEALVGRTGESQTSKAQILEILQALKKILRPSVSGQAIYQEIVFSETMDMLDRLVLTEALNVQAVIVEIARNLCLGHPSARTGEYNAVEEEKLSEDIDQLFELTRIIVLVLAGLVPNLTEDKTRVRHELNDEAIALLSLSLTALVDASAVFPSIIKTDLHACILHIFATILATPSCQTTVIPQALPVFKRFLTTIVTNPQPETSTQLRNALKRFLTILRHAQLREFDSAVQCEKNALLACTVLLSSAGNVFSADDPLLENFISELADCLQNRIPTKVAANCARSILLLPKKHPAEEALAAHLLPHLLSFLATPSEEVEGLSESRPLVSYALTASVQSISNDREKVGMAMAIVIPTLLARASNEGATAYKEIAARLLEIAGVDAGAFRVVLGSLGGEKRVFLEEVIRIGGAKREVVRREESGEPSIALKMNFGAG</sequence>
<dbReference type="Pfam" id="PF25468">
    <property type="entry name" value="HEAT_HEATR5A"/>
    <property type="match status" value="1"/>
</dbReference>
<feature type="compositionally biased region" description="Polar residues" evidence="2">
    <location>
        <begin position="10"/>
        <end position="28"/>
    </location>
</feature>
<dbReference type="Gene3D" id="1.25.10.10">
    <property type="entry name" value="Leucine-rich Repeat Variant"/>
    <property type="match status" value="3"/>
</dbReference>
<dbReference type="Proteomes" id="UP000800235">
    <property type="component" value="Unassembled WGS sequence"/>
</dbReference>
<dbReference type="EMBL" id="MU007062">
    <property type="protein sequence ID" value="KAF2427174.1"/>
    <property type="molecule type" value="Genomic_DNA"/>
</dbReference>
<dbReference type="SUPFAM" id="SSF48371">
    <property type="entry name" value="ARM repeat"/>
    <property type="match status" value="2"/>
</dbReference>
<dbReference type="InterPro" id="IPR016024">
    <property type="entry name" value="ARM-type_fold"/>
</dbReference>
<comment type="similarity">
    <text evidence="1">Belongs to the HEATR5 family.</text>
</comment>
<protein>
    <submittedName>
        <fullName evidence="4">HEAT repeat protein-like protein</fullName>
    </submittedName>
</protein>
<dbReference type="OrthoDB" id="192608at2759"/>
<dbReference type="Pfam" id="PF25808">
    <property type="entry name" value="TPR_LAA1_C"/>
    <property type="match status" value="1"/>
</dbReference>
<evidence type="ECO:0000313" key="4">
    <source>
        <dbReference type="EMBL" id="KAF2427174.1"/>
    </source>
</evidence>
<dbReference type="PANTHER" id="PTHR21663">
    <property type="entry name" value="HYPOTHETICAL HEAT DOMAIN-CONTAINING"/>
    <property type="match status" value="1"/>
</dbReference>
<dbReference type="PANTHER" id="PTHR21663:SF0">
    <property type="entry name" value="HEAT REPEAT-CONTAINING PROTEIN 5B"/>
    <property type="match status" value="1"/>
</dbReference>
<dbReference type="GO" id="GO:0008104">
    <property type="term" value="P:intracellular protein localization"/>
    <property type="evidence" value="ECO:0007669"/>
    <property type="project" value="TreeGrafter"/>
</dbReference>
<evidence type="ECO:0000256" key="1">
    <source>
        <dbReference type="ARBA" id="ARBA00008304"/>
    </source>
</evidence>
<dbReference type="InterPro" id="IPR011989">
    <property type="entry name" value="ARM-like"/>
</dbReference>
<keyword evidence="5" id="KW-1185">Reference proteome</keyword>
<dbReference type="GO" id="GO:0016020">
    <property type="term" value="C:membrane"/>
    <property type="evidence" value="ECO:0007669"/>
    <property type="project" value="TreeGrafter"/>
</dbReference>
<dbReference type="GO" id="GO:0006897">
    <property type="term" value="P:endocytosis"/>
    <property type="evidence" value="ECO:0007669"/>
    <property type="project" value="TreeGrafter"/>
</dbReference>
<proteinExistence type="inferred from homology"/>
<dbReference type="Pfam" id="PF20210">
    <property type="entry name" value="Laa1_Sip1_HTR5"/>
    <property type="match status" value="1"/>
</dbReference>
<dbReference type="GO" id="GO:0030139">
    <property type="term" value="C:endocytic vesicle"/>
    <property type="evidence" value="ECO:0007669"/>
    <property type="project" value="TreeGrafter"/>
</dbReference>
<name>A0A9P4TVV5_9PEZI</name>
<feature type="compositionally biased region" description="Basic and acidic residues" evidence="2">
    <location>
        <begin position="301"/>
        <end position="314"/>
    </location>
</feature>
<dbReference type="GO" id="GO:0005794">
    <property type="term" value="C:Golgi apparatus"/>
    <property type="evidence" value="ECO:0007669"/>
    <property type="project" value="TreeGrafter"/>
</dbReference>
<dbReference type="GO" id="GO:0042147">
    <property type="term" value="P:retrograde transport, endosome to Golgi"/>
    <property type="evidence" value="ECO:0007669"/>
    <property type="project" value="TreeGrafter"/>
</dbReference>